<dbReference type="RefSeq" id="WP_112653918.1">
    <property type="nucleotide sequence ID" value="NZ_CP043451.1"/>
</dbReference>
<evidence type="ECO:0000256" key="2">
    <source>
        <dbReference type="ARBA" id="ARBA00022475"/>
    </source>
</evidence>
<comment type="catalytic activity">
    <reaction evidence="7">
        <text>L-cysteinyl-[prolipoprotein] + a 1,2-diacyl-sn-glycero-3-phospho-(1'-sn-glycerol) = an S-1,2-diacyl-sn-glyceryl-L-cysteinyl-[prolipoprotein] + sn-glycerol 1-phosphate + H(+)</text>
        <dbReference type="Rhea" id="RHEA:56712"/>
        <dbReference type="Rhea" id="RHEA-COMP:14679"/>
        <dbReference type="Rhea" id="RHEA-COMP:14680"/>
        <dbReference type="ChEBI" id="CHEBI:15378"/>
        <dbReference type="ChEBI" id="CHEBI:29950"/>
        <dbReference type="ChEBI" id="CHEBI:57685"/>
        <dbReference type="ChEBI" id="CHEBI:64716"/>
        <dbReference type="ChEBI" id="CHEBI:140658"/>
        <dbReference type="EC" id="2.5.1.145"/>
    </reaction>
</comment>
<keyword evidence="6 7" id="KW-0472">Membrane</keyword>
<sequence>MYPTISDLLYDLFGFNIPLPFQTFGFFVAIAFVAATYLLKKELKRKELAGQLLPQKEFPSARHWFFASRTGRTVNQGKLVWPHERVDTMLVIAAIGGLAGAKLFDGLENWNSYMTHPENFIAFSGLTFYGGLIVATTGIMIYAHRKMINQWQLADSAAPALMIGYAIGRIGCHMSGDGDWGIENPDSKPFHGLPDWLWSYTYPHNISDQGILIPGCEGKRCFVLPHPVYPIAFYEFMICALLFFVLWIIRKKIKTAGWLFGIYVVMNGVERFLVEMIRVNNKYQFGSLRFTQAELISLTLFLTGTAILILRSKRVTGEIKY</sequence>
<comment type="subcellular location">
    <subcellularLocation>
        <location evidence="7">Cell membrane</location>
        <topology evidence="7">Multi-pass membrane protein</topology>
    </subcellularLocation>
</comment>
<keyword evidence="4 7" id="KW-0812">Transmembrane</keyword>
<evidence type="ECO:0000256" key="5">
    <source>
        <dbReference type="ARBA" id="ARBA00022989"/>
    </source>
</evidence>
<feature type="transmembrane region" description="Helical" evidence="7">
    <location>
        <begin position="255"/>
        <end position="274"/>
    </location>
</feature>
<evidence type="ECO:0000313" key="10">
    <source>
        <dbReference type="Proteomes" id="UP000250557"/>
    </source>
</evidence>
<evidence type="ECO:0000313" key="11">
    <source>
        <dbReference type="Proteomes" id="UP000663940"/>
    </source>
</evidence>
<feature type="transmembrane region" description="Helical" evidence="7">
    <location>
        <begin position="228"/>
        <end position="249"/>
    </location>
</feature>
<dbReference type="EMBL" id="CP071880">
    <property type="protein sequence ID" value="QTE49597.1"/>
    <property type="molecule type" value="Genomic_DNA"/>
</dbReference>
<organism evidence="8 10">
    <name type="scientific">Mucilaginibacter rubeus</name>
    <dbReference type="NCBI Taxonomy" id="2027860"/>
    <lineage>
        <taxon>Bacteria</taxon>
        <taxon>Pseudomonadati</taxon>
        <taxon>Bacteroidota</taxon>
        <taxon>Sphingobacteriia</taxon>
        <taxon>Sphingobacteriales</taxon>
        <taxon>Sphingobacteriaceae</taxon>
        <taxon>Mucilaginibacter</taxon>
    </lineage>
</organism>
<keyword evidence="3 7" id="KW-0808">Transferase</keyword>
<reference evidence="8 10" key="1">
    <citation type="submission" date="2019-08" db="EMBL/GenBank/DDBJ databases">
        <title>Comparative genome analysis confer to the adaptation heavy metal polluted environment.</title>
        <authorList>
            <person name="Li Y."/>
        </authorList>
    </citation>
    <scope>NUCLEOTIDE SEQUENCE [LARGE SCALE GENOMIC DNA]</scope>
    <source>
        <strain evidence="8 10">P2</strain>
    </source>
</reference>
<keyword evidence="5 7" id="KW-1133">Transmembrane helix</keyword>
<dbReference type="GO" id="GO:0042158">
    <property type="term" value="P:lipoprotein biosynthetic process"/>
    <property type="evidence" value="ECO:0007669"/>
    <property type="project" value="UniProtKB-UniRule"/>
</dbReference>
<comment type="pathway">
    <text evidence="7">Protein modification; lipoprotein biosynthesis (diacylglyceryl transfer).</text>
</comment>
<gene>
    <name evidence="7" type="primary">lgt</name>
    <name evidence="8" type="ORF">DIU31_031640</name>
    <name evidence="9" type="ORF">J3L21_29380</name>
</gene>
<reference evidence="9 11" key="2">
    <citation type="submission" date="2021-03" db="EMBL/GenBank/DDBJ databases">
        <title>Mucilaginibacter strains isolated from gold and copper mining confer multi heavy-metal resistance.</title>
        <authorList>
            <person name="Li Y."/>
        </authorList>
    </citation>
    <scope>NUCLEOTIDE SEQUENCE [LARGE SCALE GENOMIC DNA]</scope>
    <source>
        <strain evidence="9 11">P2-4</strain>
    </source>
</reference>
<dbReference type="Proteomes" id="UP000250557">
    <property type="component" value="Chromosome"/>
</dbReference>
<comment type="similarity">
    <text evidence="1 7">Belongs to the Lgt family.</text>
</comment>
<accession>A0AAE6MLT3</accession>
<dbReference type="Pfam" id="PF01790">
    <property type="entry name" value="LGT"/>
    <property type="match status" value="1"/>
</dbReference>
<dbReference type="PANTHER" id="PTHR30589:SF0">
    <property type="entry name" value="PHOSPHATIDYLGLYCEROL--PROLIPOPROTEIN DIACYLGLYCERYL TRANSFERASE"/>
    <property type="match status" value="1"/>
</dbReference>
<keyword evidence="2 7" id="KW-1003">Cell membrane</keyword>
<comment type="function">
    <text evidence="7">Catalyzes the transfer of the diacylglyceryl group from phosphatidylglycerol to the sulfhydryl group of the N-terminal cysteine of a prolipoprotein, the first step in the formation of mature lipoproteins.</text>
</comment>
<evidence type="ECO:0000256" key="4">
    <source>
        <dbReference type="ARBA" id="ARBA00022692"/>
    </source>
</evidence>
<dbReference type="GO" id="GO:0005886">
    <property type="term" value="C:plasma membrane"/>
    <property type="evidence" value="ECO:0007669"/>
    <property type="project" value="UniProtKB-SubCell"/>
</dbReference>
<dbReference type="HAMAP" id="MF_01147">
    <property type="entry name" value="Lgt"/>
    <property type="match status" value="1"/>
</dbReference>
<dbReference type="EC" id="2.5.1.145" evidence="7"/>
<dbReference type="EMBL" id="CP043451">
    <property type="protein sequence ID" value="QEM07834.1"/>
    <property type="molecule type" value="Genomic_DNA"/>
</dbReference>
<dbReference type="PANTHER" id="PTHR30589">
    <property type="entry name" value="PROLIPOPROTEIN DIACYLGLYCERYL TRANSFERASE"/>
    <property type="match status" value="1"/>
</dbReference>
<dbReference type="AlphaFoldDB" id="A0AAE6MLT3"/>
<evidence type="ECO:0000256" key="3">
    <source>
        <dbReference type="ARBA" id="ARBA00022679"/>
    </source>
</evidence>
<evidence type="ECO:0000256" key="1">
    <source>
        <dbReference type="ARBA" id="ARBA00007150"/>
    </source>
</evidence>
<feature type="transmembrane region" description="Helical" evidence="7">
    <location>
        <begin position="295"/>
        <end position="312"/>
    </location>
</feature>
<dbReference type="GO" id="GO:0008961">
    <property type="term" value="F:phosphatidylglycerol-prolipoprotein diacylglyceryl transferase activity"/>
    <property type="evidence" value="ECO:0007669"/>
    <property type="project" value="UniProtKB-UniRule"/>
</dbReference>
<evidence type="ECO:0000256" key="7">
    <source>
        <dbReference type="HAMAP-Rule" id="MF_01147"/>
    </source>
</evidence>
<evidence type="ECO:0000313" key="8">
    <source>
        <dbReference type="EMBL" id="QEM07834.1"/>
    </source>
</evidence>
<evidence type="ECO:0000256" key="6">
    <source>
        <dbReference type="ARBA" id="ARBA00023136"/>
    </source>
</evidence>
<proteinExistence type="inferred from homology"/>
<name>A0AAE6MLT3_9SPHI</name>
<feature type="transmembrane region" description="Helical" evidence="7">
    <location>
        <begin position="20"/>
        <end position="39"/>
    </location>
</feature>
<dbReference type="Proteomes" id="UP000663940">
    <property type="component" value="Chromosome"/>
</dbReference>
<feature type="binding site" evidence="7">
    <location>
        <position position="169"/>
    </location>
    <ligand>
        <name>a 1,2-diacyl-sn-glycero-3-phospho-(1'-sn-glycerol)</name>
        <dbReference type="ChEBI" id="CHEBI:64716"/>
    </ligand>
</feature>
<keyword evidence="11" id="KW-1185">Reference proteome</keyword>
<evidence type="ECO:0000313" key="9">
    <source>
        <dbReference type="EMBL" id="QTE49597.1"/>
    </source>
</evidence>
<feature type="transmembrane region" description="Helical" evidence="7">
    <location>
        <begin position="120"/>
        <end position="143"/>
    </location>
</feature>
<protein>
    <recommendedName>
        <fullName evidence="7">Phosphatidylglycerol--prolipoprotein diacylglyceryl transferase</fullName>
        <ecNumber evidence="7">2.5.1.145</ecNumber>
    </recommendedName>
</protein>
<dbReference type="InterPro" id="IPR001640">
    <property type="entry name" value="Lgt"/>
</dbReference>